<dbReference type="InterPro" id="IPR001567">
    <property type="entry name" value="Pept_M3A_M3B_dom"/>
</dbReference>
<keyword evidence="9" id="KW-1185">Reference proteome</keyword>
<comment type="caution">
    <text evidence="8">The sequence shown here is derived from an EMBL/GenBank/DDBJ whole genome shotgun (WGS) entry which is preliminary data.</text>
</comment>
<name>A0A4R6J1T4_9BACT</name>
<keyword evidence="5 6" id="KW-0482">Metalloprotease</keyword>
<keyword evidence="1 6" id="KW-0645">Protease</keyword>
<evidence type="ECO:0000313" key="9">
    <source>
        <dbReference type="Proteomes" id="UP000295741"/>
    </source>
</evidence>
<gene>
    <name evidence="8" type="ORF">BC659_0185</name>
</gene>
<dbReference type="GO" id="GO:0006508">
    <property type="term" value="P:proteolysis"/>
    <property type="evidence" value="ECO:0007669"/>
    <property type="project" value="UniProtKB-KW"/>
</dbReference>
<accession>A0A4R6J1T4</accession>
<evidence type="ECO:0000259" key="7">
    <source>
        <dbReference type="Pfam" id="PF01432"/>
    </source>
</evidence>
<dbReference type="Proteomes" id="UP000295741">
    <property type="component" value="Unassembled WGS sequence"/>
</dbReference>
<evidence type="ECO:0000256" key="6">
    <source>
        <dbReference type="RuleBase" id="RU003435"/>
    </source>
</evidence>
<dbReference type="GO" id="GO:0004222">
    <property type="term" value="F:metalloendopeptidase activity"/>
    <property type="evidence" value="ECO:0007669"/>
    <property type="project" value="InterPro"/>
</dbReference>
<protein>
    <submittedName>
        <fullName evidence="8">Oligopeptidase F</fullName>
    </submittedName>
</protein>
<organism evidence="8 9">
    <name type="scientific">Sediminibacterium goheungense</name>
    <dbReference type="NCBI Taxonomy" id="1086393"/>
    <lineage>
        <taxon>Bacteria</taxon>
        <taxon>Pseudomonadati</taxon>
        <taxon>Bacteroidota</taxon>
        <taxon>Chitinophagia</taxon>
        <taxon>Chitinophagales</taxon>
        <taxon>Chitinophagaceae</taxon>
        <taxon>Sediminibacterium</taxon>
    </lineage>
</organism>
<dbReference type="AlphaFoldDB" id="A0A4R6J1T4"/>
<dbReference type="Gene3D" id="1.10.1370.20">
    <property type="entry name" value="Oligoendopeptidase f, C-terminal domain"/>
    <property type="match status" value="1"/>
</dbReference>
<evidence type="ECO:0000256" key="5">
    <source>
        <dbReference type="ARBA" id="ARBA00023049"/>
    </source>
</evidence>
<keyword evidence="4 6" id="KW-0862">Zinc</keyword>
<evidence type="ECO:0000256" key="4">
    <source>
        <dbReference type="ARBA" id="ARBA00022833"/>
    </source>
</evidence>
<evidence type="ECO:0000256" key="3">
    <source>
        <dbReference type="ARBA" id="ARBA00022801"/>
    </source>
</evidence>
<sequence length="585" mass="67448">MKYLFLLLLAPAYVFGQFFEAVPKEQEKLYQFNIKENFFHTEADYYREFSKIITELNLINNILKKKGTTSTLLTQTILRYSNAEKAYRIVDLYLFLRFAVNMNDVKADRESDSLRTFIRVTRQLVKEKIANLTSREIKEITKYKPSLAYYLQKTRDNSKHLLNAASEKIVQPFTNLQSADFYGQALQKMKFETLKTPNSEIDVFKDRGQWENHPDSTIQLLGQEYLLKGYNTQRDFIGYNYIQYIKGLNAYAKTKKFHSLFEEKAKDWGLETTDIEKLFDVIIKGATKRKSPAENRSQANNQPIQFNIKDACTIIKSALKVLGNDYGDELAGLLDPANGRIDLKGDSNRMPIRGMASVYPVSPSIFFAYNYEGYLLDLTLLAHEAGHAIQATLMEKNNVPLLYATGPGYFTESFGKLNELLLFDYLTTHETDSIKRKVYKEEWENRLSAMFGSAMEAYVEHSLIDGILNGSIQTPDDLDSITLQKGSLITPEIFTKIPSYKSSWLLLESNYQAPLHNIDDMIATALSIYYYRLYKTDKDNFIKNYIHLLKNGYHDDPDKLLKKLGINLKSPSFIQSVIDFIISNR</sequence>
<dbReference type="Gene3D" id="1.20.140.70">
    <property type="entry name" value="Oligopeptidase f, N-terminal domain"/>
    <property type="match status" value="1"/>
</dbReference>
<comment type="similarity">
    <text evidence="6">Belongs to the peptidase M3 family.</text>
</comment>
<keyword evidence="2 6" id="KW-0479">Metal-binding</keyword>
<dbReference type="InterPro" id="IPR042088">
    <property type="entry name" value="OligoPept_F_C"/>
</dbReference>
<reference evidence="8 9" key="1">
    <citation type="submission" date="2019-03" db="EMBL/GenBank/DDBJ databases">
        <title>Genomic Encyclopedia of Archaeal and Bacterial Type Strains, Phase II (KMG-II): from individual species to whole genera.</title>
        <authorList>
            <person name="Goeker M."/>
        </authorList>
    </citation>
    <scope>NUCLEOTIDE SEQUENCE [LARGE SCALE GENOMIC DNA]</scope>
    <source>
        <strain evidence="8 9">DSM 28323</strain>
    </source>
</reference>
<evidence type="ECO:0000256" key="2">
    <source>
        <dbReference type="ARBA" id="ARBA00022723"/>
    </source>
</evidence>
<comment type="cofactor">
    <cofactor evidence="6">
        <name>Zn(2+)</name>
        <dbReference type="ChEBI" id="CHEBI:29105"/>
    </cofactor>
    <text evidence="6">Binds 1 zinc ion.</text>
</comment>
<dbReference type="SUPFAM" id="SSF55486">
    <property type="entry name" value="Metalloproteases ('zincins'), catalytic domain"/>
    <property type="match status" value="1"/>
</dbReference>
<dbReference type="GO" id="GO:0046872">
    <property type="term" value="F:metal ion binding"/>
    <property type="evidence" value="ECO:0007669"/>
    <property type="project" value="UniProtKB-UniRule"/>
</dbReference>
<dbReference type="Pfam" id="PF01432">
    <property type="entry name" value="Peptidase_M3"/>
    <property type="match status" value="1"/>
</dbReference>
<keyword evidence="3 6" id="KW-0378">Hydrolase</keyword>
<evidence type="ECO:0000313" key="8">
    <source>
        <dbReference type="EMBL" id="TDO28125.1"/>
    </source>
</evidence>
<evidence type="ECO:0000256" key="1">
    <source>
        <dbReference type="ARBA" id="ARBA00022670"/>
    </source>
</evidence>
<dbReference type="EMBL" id="SNWP01000010">
    <property type="protein sequence ID" value="TDO28125.1"/>
    <property type="molecule type" value="Genomic_DNA"/>
</dbReference>
<proteinExistence type="inferred from homology"/>
<dbReference type="RefSeq" id="WP_162847308.1">
    <property type="nucleotide sequence ID" value="NZ_SNWP01000010.1"/>
</dbReference>
<feature type="domain" description="Peptidase M3A/M3B catalytic" evidence="7">
    <location>
        <begin position="367"/>
        <end position="575"/>
    </location>
</feature>